<feature type="transmembrane region" description="Helical" evidence="1">
    <location>
        <begin position="270"/>
        <end position="293"/>
    </location>
</feature>
<dbReference type="OrthoDB" id="26203at2759"/>
<feature type="transmembrane region" description="Helical" evidence="1">
    <location>
        <begin position="411"/>
        <end position="439"/>
    </location>
</feature>
<reference evidence="2" key="1">
    <citation type="submission" date="2021-06" db="EMBL/GenBank/DDBJ databases">
        <authorList>
            <person name="Kallberg Y."/>
            <person name="Tangrot J."/>
            <person name="Rosling A."/>
        </authorList>
    </citation>
    <scope>NUCLEOTIDE SEQUENCE</scope>
    <source>
        <strain evidence="2">CL551</strain>
    </source>
</reference>
<feature type="transmembrane region" description="Helical" evidence="1">
    <location>
        <begin position="339"/>
        <end position="359"/>
    </location>
</feature>
<dbReference type="Proteomes" id="UP000789342">
    <property type="component" value="Unassembled WGS sequence"/>
</dbReference>
<evidence type="ECO:0000256" key="1">
    <source>
        <dbReference type="SAM" id="Phobius"/>
    </source>
</evidence>
<feature type="transmembrane region" description="Helical" evidence="1">
    <location>
        <begin position="127"/>
        <end position="152"/>
    </location>
</feature>
<organism evidence="2 3">
    <name type="scientific">Acaulospora morrowiae</name>
    <dbReference type="NCBI Taxonomy" id="94023"/>
    <lineage>
        <taxon>Eukaryota</taxon>
        <taxon>Fungi</taxon>
        <taxon>Fungi incertae sedis</taxon>
        <taxon>Mucoromycota</taxon>
        <taxon>Glomeromycotina</taxon>
        <taxon>Glomeromycetes</taxon>
        <taxon>Diversisporales</taxon>
        <taxon>Acaulosporaceae</taxon>
        <taxon>Acaulospora</taxon>
    </lineage>
</organism>
<proteinExistence type="predicted"/>
<dbReference type="PANTHER" id="PTHR42058">
    <property type="entry name" value="G_PROTEIN_RECEP_F2_4 DOMAIN-CONTAINING PROTEIN"/>
    <property type="match status" value="1"/>
</dbReference>
<keyword evidence="1" id="KW-0472">Membrane</keyword>
<dbReference type="Gene3D" id="1.20.1070.10">
    <property type="entry name" value="Rhodopsin 7-helix transmembrane proteins"/>
    <property type="match status" value="1"/>
</dbReference>
<dbReference type="PANTHER" id="PTHR42058:SF1">
    <property type="entry name" value="G-PROTEIN COUPLED RECEPTORS FAMILY 2 PROFILE 2 DOMAIN-CONTAINING PROTEIN"/>
    <property type="match status" value="1"/>
</dbReference>
<gene>
    <name evidence="2" type="ORF">AMORRO_LOCUS9755</name>
</gene>
<protein>
    <submittedName>
        <fullName evidence="2">16545_t:CDS:1</fullName>
    </submittedName>
</protein>
<feature type="transmembrane region" description="Helical" evidence="1">
    <location>
        <begin position="164"/>
        <end position="182"/>
    </location>
</feature>
<dbReference type="EMBL" id="CAJVPV010009943">
    <property type="protein sequence ID" value="CAG8646468.1"/>
    <property type="molecule type" value="Genomic_DNA"/>
</dbReference>
<keyword evidence="1" id="KW-0812">Transmembrane</keyword>
<evidence type="ECO:0000313" key="2">
    <source>
        <dbReference type="EMBL" id="CAG8646468.1"/>
    </source>
</evidence>
<name>A0A9N9DNF0_9GLOM</name>
<evidence type="ECO:0000313" key="3">
    <source>
        <dbReference type="Proteomes" id="UP000789342"/>
    </source>
</evidence>
<dbReference type="AlphaFoldDB" id="A0A9N9DNF0"/>
<sequence length="456" mass="51421">MRQHRISTLCIIVGVLLGLYVVNGERMFKRSPLLYSGEHDDDLLKFTASKRPSSPKTVSRTTTLSVSSTSSLPTLPTVANSLPVSSCPAPFINDPSPSLKKPTCSNGCCIACPYANNFYPPNMIDNIYTALSGFRVVSFICVFIILLSYLVLPNKREQQSITVLCLNFSLLIFLSVTFFYIGNHRKLQCVDEYTQSNMINNPLCEFQGLNNLNFLNLHHNSLLFPSYHPVASPNLVVSLIFTILPTITRQISFEFGAVCLVSMKMINQYFWYPLAIIVIPGFFIHIWTFAYIAKSQCMMNDDFDSEDTLCENPPSISVHSIKGVSGKDVVNSIKVQWRALVLSMVFLLTFIIYWVYIYVVKVKLSPLLNSQKSAWLNKWFLCVMTVSNTNSTINAQDYCYSTVSSNYVPSILFICVAESLTAILGLSIFVVFGTSINLWNEWRAWFRGRYGGVYRG</sequence>
<accession>A0A9N9DNF0</accession>
<dbReference type="InterPro" id="IPR053247">
    <property type="entry name" value="GPCR_GPR1/git3-like"/>
</dbReference>
<keyword evidence="1" id="KW-1133">Transmembrane helix</keyword>
<keyword evidence="3" id="KW-1185">Reference proteome</keyword>
<comment type="caution">
    <text evidence="2">The sequence shown here is derived from an EMBL/GenBank/DDBJ whole genome shotgun (WGS) entry which is preliminary data.</text>
</comment>